<evidence type="ECO:0000313" key="10">
    <source>
        <dbReference type="EMBL" id="EGG12070.1"/>
    </source>
</evidence>
<dbReference type="NCBIfam" id="TIGR03263">
    <property type="entry name" value="guanyl_kin"/>
    <property type="match status" value="1"/>
</dbReference>
<dbReference type="FunCoup" id="F4R5L8">
    <property type="interactions" value="356"/>
</dbReference>
<evidence type="ECO:0000256" key="6">
    <source>
        <dbReference type="ARBA" id="ARBA00022777"/>
    </source>
</evidence>
<keyword evidence="6" id="KW-0418">Kinase</keyword>
<dbReference type="FunFam" id="3.30.63.10:FF:000002">
    <property type="entry name" value="Guanylate kinase 1"/>
    <property type="match status" value="1"/>
</dbReference>
<evidence type="ECO:0000313" key="11">
    <source>
        <dbReference type="Proteomes" id="UP000001072"/>
    </source>
</evidence>
<dbReference type="AlphaFoldDB" id="F4R5L8"/>
<dbReference type="FunFam" id="3.40.50.300:FF:000776">
    <property type="entry name" value="Guanylate kinase 2"/>
    <property type="match status" value="1"/>
</dbReference>
<keyword evidence="11" id="KW-1185">Reference proteome</keyword>
<dbReference type="GO" id="GO:0004385">
    <property type="term" value="F:GMP kinase activity"/>
    <property type="evidence" value="ECO:0007669"/>
    <property type="project" value="UniProtKB-EC"/>
</dbReference>
<proteinExistence type="inferred from homology"/>
<dbReference type="GeneID" id="18928787"/>
<evidence type="ECO:0000256" key="5">
    <source>
        <dbReference type="ARBA" id="ARBA00022741"/>
    </source>
</evidence>
<dbReference type="eggNOG" id="KOG0707">
    <property type="taxonomic scope" value="Eukaryota"/>
</dbReference>
<dbReference type="InterPro" id="IPR027417">
    <property type="entry name" value="P-loop_NTPase"/>
</dbReference>
<gene>
    <name evidence="10" type="ORF">MELLADRAFT_51507</name>
</gene>
<dbReference type="InParanoid" id="F4R5L8"/>
<dbReference type="InterPro" id="IPR008145">
    <property type="entry name" value="GK/Ca_channel_bsu"/>
</dbReference>
<dbReference type="SMART" id="SM00072">
    <property type="entry name" value="GuKc"/>
    <property type="match status" value="1"/>
</dbReference>
<dbReference type="InterPro" id="IPR020590">
    <property type="entry name" value="Guanylate_kinase_CS"/>
</dbReference>
<evidence type="ECO:0000256" key="2">
    <source>
        <dbReference type="ARBA" id="ARBA00012961"/>
    </source>
</evidence>
<dbReference type="EC" id="2.7.4.8" evidence="2"/>
<dbReference type="PROSITE" id="PS00856">
    <property type="entry name" value="GUANYLATE_KINASE_1"/>
    <property type="match status" value="1"/>
</dbReference>
<evidence type="ECO:0000256" key="7">
    <source>
        <dbReference type="ARBA" id="ARBA00022840"/>
    </source>
</evidence>
<comment type="similarity">
    <text evidence="1">Belongs to the guanylate kinase family.</text>
</comment>
<dbReference type="RefSeq" id="XP_007404445.1">
    <property type="nucleotide sequence ID" value="XM_007404383.1"/>
</dbReference>
<dbReference type="GO" id="GO:0005829">
    <property type="term" value="C:cytosol"/>
    <property type="evidence" value="ECO:0007669"/>
    <property type="project" value="TreeGrafter"/>
</dbReference>
<protein>
    <recommendedName>
        <fullName evidence="3">Guanylate kinase</fullName>
        <ecNumber evidence="2">2.7.4.8</ecNumber>
    </recommendedName>
    <alternativeName>
        <fullName evidence="8">GMP kinase</fullName>
    </alternativeName>
</protein>
<dbReference type="HOGENOM" id="CLU_001715_0_3_1"/>
<dbReference type="Gene3D" id="3.30.63.10">
    <property type="entry name" value="Guanylate Kinase phosphate binding domain"/>
    <property type="match status" value="1"/>
</dbReference>
<dbReference type="PROSITE" id="PS50052">
    <property type="entry name" value="GUANYLATE_KINASE_2"/>
    <property type="match status" value="1"/>
</dbReference>
<dbReference type="Pfam" id="PF00625">
    <property type="entry name" value="Guanylate_kin"/>
    <property type="match status" value="1"/>
</dbReference>
<dbReference type="SUPFAM" id="SSF52540">
    <property type="entry name" value="P-loop containing nucleoside triphosphate hydrolases"/>
    <property type="match status" value="1"/>
</dbReference>
<dbReference type="PANTHER" id="PTHR23117">
    <property type="entry name" value="GUANYLATE KINASE-RELATED"/>
    <property type="match status" value="1"/>
</dbReference>
<keyword evidence="5" id="KW-0547">Nucleotide-binding</keyword>
<reference evidence="11" key="1">
    <citation type="journal article" date="2011" name="Proc. Natl. Acad. Sci. U.S.A.">
        <title>Obligate biotrophy features unraveled by the genomic analysis of rust fungi.</title>
        <authorList>
            <person name="Duplessis S."/>
            <person name="Cuomo C.A."/>
            <person name="Lin Y.-C."/>
            <person name="Aerts A."/>
            <person name="Tisserant E."/>
            <person name="Veneault-Fourrey C."/>
            <person name="Joly D.L."/>
            <person name="Hacquard S."/>
            <person name="Amselem J."/>
            <person name="Cantarel B.L."/>
            <person name="Chiu R."/>
            <person name="Coutinho P.M."/>
            <person name="Feau N."/>
            <person name="Field M."/>
            <person name="Frey P."/>
            <person name="Gelhaye E."/>
            <person name="Goldberg J."/>
            <person name="Grabherr M.G."/>
            <person name="Kodira C.D."/>
            <person name="Kohler A."/>
            <person name="Kuees U."/>
            <person name="Lindquist E.A."/>
            <person name="Lucas S.M."/>
            <person name="Mago R."/>
            <person name="Mauceli E."/>
            <person name="Morin E."/>
            <person name="Murat C."/>
            <person name="Pangilinan J.L."/>
            <person name="Park R."/>
            <person name="Pearson M."/>
            <person name="Quesneville H."/>
            <person name="Rouhier N."/>
            <person name="Sakthikumar S."/>
            <person name="Salamov A.A."/>
            <person name="Schmutz J."/>
            <person name="Selles B."/>
            <person name="Shapiro H."/>
            <person name="Tanguay P."/>
            <person name="Tuskan G.A."/>
            <person name="Henrissat B."/>
            <person name="Van de Peer Y."/>
            <person name="Rouze P."/>
            <person name="Ellis J.G."/>
            <person name="Dodds P.N."/>
            <person name="Schein J.E."/>
            <person name="Zhong S."/>
            <person name="Hamelin R.C."/>
            <person name="Grigoriev I.V."/>
            <person name="Szabo L.J."/>
            <person name="Martin F."/>
        </authorList>
    </citation>
    <scope>NUCLEOTIDE SEQUENCE [LARGE SCALE GENOMIC DNA]</scope>
    <source>
        <strain evidence="11">98AG31 / pathotype 3-4-7</strain>
    </source>
</reference>
<dbReference type="InterPro" id="IPR017665">
    <property type="entry name" value="Guanylate_kinase"/>
</dbReference>
<accession>F4R5L8</accession>
<sequence length="219" mass="23833">MSTTTVTSTTQSNLSPIVMFGPSGTGKSTLLKRLQSTPQWSQFGFSVSHTTRKPRPGEVNGIAYHFVERDEFQSLISQGAFIEHAEFSGNCYGTSLKAVSDVAIKEGKSCILDIDAQGVKLIKANHPHLKPFIIFISPPSLRSLTERLSARGTETPESLAARVGMAQSEIEYASTGVPDVIIVNDDLDRAYEKFFKACVNRDRTVSDTLPSDILTTSSS</sequence>
<dbReference type="InterPro" id="IPR008144">
    <property type="entry name" value="Guanylate_kin-like_dom"/>
</dbReference>
<evidence type="ECO:0000256" key="4">
    <source>
        <dbReference type="ARBA" id="ARBA00022679"/>
    </source>
</evidence>
<dbReference type="Gene3D" id="3.40.50.300">
    <property type="entry name" value="P-loop containing nucleotide triphosphate hydrolases"/>
    <property type="match status" value="1"/>
</dbReference>
<keyword evidence="4" id="KW-0808">Transferase</keyword>
<evidence type="ECO:0000259" key="9">
    <source>
        <dbReference type="PROSITE" id="PS50052"/>
    </source>
</evidence>
<evidence type="ECO:0000256" key="3">
    <source>
        <dbReference type="ARBA" id="ARBA00016296"/>
    </source>
</evidence>
<evidence type="ECO:0000256" key="8">
    <source>
        <dbReference type="ARBA" id="ARBA00030128"/>
    </source>
</evidence>
<feature type="domain" description="Guanylate kinase-like" evidence="9">
    <location>
        <begin position="14"/>
        <end position="199"/>
    </location>
</feature>
<dbReference type="OrthoDB" id="6334211at2759"/>
<dbReference type="KEGG" id="mlr:MELLADRAFT_51507"/>
<organism evidence="11">
    <name type="scientific">Melampsora larici-populina (strain 98AG31 / pathotype 3-4-7)</name>
    <name type="common">Poplar leaf rust fungus</name>
    <dbReference type="NCBI Taxonomy" id="747676"/>
    <lineage>
        <taxon>Eukaryota</taxon>
        <taxon>Fungi</taxon>
        <taxon>Dikarya</taxon>
        <taxon>Basidiomycota</taxon>
        <taxon>Pucciniomycotina</taxon>
        <taxon>Pucciniomycetes</taxon>
        <taxon>Pucciniales</taxon>
        <taxon>Melampsoraceae</taxon>
        <taxon>Melampsora</taxon>
    </lineage>
</organism>
<dbReference type="Proteomes" id="UP000001072">
    <property type="component" value="Unassembled WGS sequence"/>
</dbReference>
<dbReference type="STRING" id="747676.F4R5L8"/>
<dbReference type="CDD" id="cd00071">
    <property type="entry name" value="GMPK"/>
    <property type="match status" value="1"/>
</dbReference>
<dbReference type="EMBL" id="GL883091">
    <property type="protein sequence ID" value="EGG12070.1"/>
    <property type="molecule type" value="Genomic_DNA"/>
</dbReference>
<dbReference type="GO" id="GO:0005524">
    <property type="term" value="F:ATP binding"/>
    <property type="evidence" value="ECO:0007669"/>
    <property type="project" value="UniProtKB-KW"/>
</dbReference>
<evidence type="ECO:0000256" key="1">
    <source>
        <dbReference type="ARBA" id="ARBA00005790"/>
    </source>
</evidence>
<dbReference type="VEuPathDB" id="FungiDB:MELLADRAFT_51507"/>
<keyword evidence="7" id="KW-0067">ATP-binding</keyword>
<dbReference type="PANTHER" id="PTHR23117:SF13">
    <property type="entry name" value="GUANYLATE KINASE"/>
    <property type="match status" value="1"/>
</dbReference>
<name>F4R5L8_MELLP</name>